<proteinExistence type="predicted"/>
<dbReference type="AlphaFoldDB" id="A0A927B2R9"/>
<reference evidence="1" key="1">
    <citation type="submission" date="2020-09" db="EMBL/GenBank/DDBJ databases">
        <authorList>
            <person name="Kim M.K."/>
        </authorList>
    </citation>
    <scope>NUCLEOTIDE SEQUENCE</scope>
    <source>
        <strain evidence="1">BT704</strain>
    </source>
</reference>
<protein>
    <recommendedName>
        <fullName evidence="3">LVIVD repeat-containing protein</fullName>
    </recommendedName>
</protein>
<accession>A0A927B2R9</accession>
<dbReference type="Proteomes" id="UP000653797">
    <property type="component" value="Unassembled WGS sequence"/>
</dbReference>
<keyword evidence="2" id="KW-1185">Reference proteome</keyword>
<dbReference type="RefSeq" id="WP_191039843.1">
    <property type="nucleotide sequence ID" value="NZ_JACXAA010000005.1"/>
</dbReference>
<evidence type="ECO:0000313" key="2">
    <source>
        <dbReference type="Proteomes" id="UP000653797"/>
    </source>
</evidence>
<name>A0A927B2R9_9BACT</name>
<sequence>MNRLLLFVIMVVCIVFDGCKHYSPPGPPTTGEIYRPVYAPYADVRTVQTLAPQPLKNAGKIYVKDNYLFINEVGSGIHVIDNSDPQNPVKLSFISIPGNHELSVKDSTLYADNVLDLVALNIADPRNVRLVKRIENAFEYSAYPLATNVRFECADRDRGVVIRWEKASIENPQCYR</sequence>
<evidence type="ECO:0000313" key="1">
    <source>
        <dbReference type="EMBL" id="MBD2754202.1"/>
    </source>
</evidence>
<dbReference type="EMBL" id="JACXAA010000005">
    <property type="protein sequence ID" value="MBD2754202.1"/>
    <property type="molecule type" value="Genomic_DNA"/>
</dbReference>
<organism evidence="1 2">
    <name type="scientific">Spirosoma validum</name>
    <dbReference type="NCBI Taxonomy" id="2771355"/>
    <lineage>
        <taxon>Bacteria</taxon>
        <taxon>Pseudomonadati</taxon>
        <taxon>Bacteroidota</taxon>
        <taxon>Cytophagia</taxon>
        <taxon>Cytophagales</taxon>
        <taxon>Cytophagaceae</taxon>
        <taxon>Spirosoma</taxon>
    </lineage>
</organism>
<evidence type="ECO:0008006" key="3">
    <source>
        <dbReference type="Google" id="ProtNLM"/>
    </source>
</evidence>
<comment type="caution">
    <text evidence="1">The sequence shown here is derived from an EMBL/GenBank/DDBJ whole genome shotgun (WGS) entry which is preliminary data.</text>
</comment>
<gene>
    <name evidence="1" type="ORF">IC230_14940</name>
</gene>